<dbReference type="AlphaFoldDB" id="A0ABD5XSZ6"/>
<reference evidence="4" key="3">
    <citation type="submission" date="2024-09" db="EMBL/GenBank/DDBJ databases">
        <authorList>
            <person name="Sun Q."/>
        </authorList>
    </citation>
    <scope>NUCLEOTIDE SEQUENCE</scope>
    <source>
        <strain evidence="4">NBRC 112578</strain>
    </source>
</reference>
<accession>A0ABD5XSZ6</accession>
<evidence type="ECO:0000313" key="3">
    <source>
        <dbReference type="EMBL" id="MFC7138189.1"/>
    </source>
</evidence>
<dbReference type="InterPro" id="IPR002539">
    <property type="entry name" value="MaoC-like_dom"/>
</dbReference>
<reference evidence="5" key="2">
    <citation type="journal article" date="2019" name="Int. J. Syst. Evol. Microbiol.">
        <title>The Global Catalogue of Microorganisms (GCM) 10K type strain sequencing project: providing services to taxonomists for standard genome sequencing and annotation.</title>
        <authorList>
            <consortium name="The Broad Institute Genomics Platform"/>
            <consortium name="The Broad Institute Genome Sequencing Center for Infectious Disease"/>
            <person name="Wu L."/>
            <person name="Ma J."/>
        </authorList>
    </citation>
    <scope>NUCLEOTIDE SEQUENCE [LARGE SCALE GENOMIC DNA]</scope>
    <source>
        <strain evidence="5">DT92</strain>
    </source>
</reference>
<evidence type="ECO:0000259" key="1">
    <source>
        <dbReference type="Pfam" id="PF01575"/>
    </source>
</evidence>
<dbReference type="EMBL" id="JBHSZG010000009">
    <property type="protein sequence ID" value="MFC7138218.1"/>
    <property type="molecule type" value="Genomic_DNA"/>
</dbReference>
<name>A0ABD5XSZ6_9EURY</name>
<dbReference type="EMBL" id="JBHSZG010000008">
    <property type="protein sequence ID" value="MFC7137831.1"/>
    <property type="molecule type" value="Genomic_DNA"/>
</dbReference>
<dbReference type="Pfam" id="PF01575">
    <property type="entry name" value="MaoC_dehydratas"/>
    <property type="match status" value="1"/>
</dbReference>
<dbReference type="PANTHER" id="PTHR43437">
    <property type="entry name" value="HYDROXYACYL-THIOESTER DEHYDRATASE TYPE 2, MITOCHONDRIAL-RELATED"/>
    <property type="match status" value="1"/>
</dbReference>
<sequence length="132" mass="13696">MPVATVGDAATASIDVTTDAIDAYASLTGDHNPIHLDEAYASETMFEGRVAHGMLGMGVVSAALASLPGDIVYLDQDCSFEAPVRPGDTLEARAEVLEVLGGDRVRVETTAVVDGDAVIRGEARVMSLPHDG</sequence>
<dbReference type="Proteomes" id="UP001596368">
    <property type="component" value="Unassembled WGS sequence"/>
</dbReference>
<evidence type="ECO:0000313" key="5">
    <source>
        <dbReference type="Proteomes" id="UP001596368"/>
    </source>
</evidence>
<dbReference type="InterPro" id="IPR029069">
    <property type="entry name" value="HotDog_dom_sf"/>
</dbReference>
<dbReference type="EMBL" id="JBHSZG010000008">
    <property type="protein sequence ID" value="MFC7138189.1"/>
    <property type="molecule type" value="Genomic_DNA"/>
</dbReference>
<reference evidence="4" key="1">
    <citation type="journal article" date="2014" name="Int. J. Syst. Evol. Microbiol.">
        <title>Complete genome sequence of Corynebacterium casei LMG S-19264T (=DSM 44701T), isolated from a smear-ripened cheese.</title>
        <authorList>
            <consortium name="US DOE Joint Genome Institute (JGI-PGF)"/>
            <person name="Walter F."/>
            <person name="Albersmeier A."/>
            <person name="Kalinowski J."/>
            <person name="Ruckert C."/>
        </authorList>
    </citation>
    <scope>NUCLEOTIDE SEQUENCE [LARGE SCALE GENOMIC DNA]</scope>
    <source>
        <strain evidence="4">NBRC 112578</strain>
    </source>
</reference>
<keyword evidence="5" id="KW-1185">Reference proteome</keyword>
<feature type="domain" description="MaoC-like" evidence="1">
    <location>
        <begin position="12"/>
        <end position="112"/>
    </location>
</feature>
<evidence type="ECO:0000313" key="2">
    <source>
        <dbReference type="EMBL" id="MFC7137831.1"/>
    </source>
</evidence>
<dbReference type="InterPro" id="IPR050965">
    <property type="entry name" value="UPF0336/Enoyl-CoA_hydratase"/>
</dbReference>
<dbReference type="PANTHER" id="PTHR43437:SF3">
    <property type="entry name" value="HYDROXYACYL-THIOESTER DEHYDRATASE TYPE 2, MITOCHONDRIAL"/>
    <property type="match status" value="1"/>
</dbReference>
<organism evidence="4 5">
    <name type="scientific">Halobaculum litoreum</name>
    <dbReference type="NCBI Taxonomy" id="3031998"/>
    <lineage>
        <taxon>Archaea</taxon>
        <taxon>Methanobacteriati</taxon>
        <taxon>Methanobacteriota</taxon>
        <taxon>Stenosarchaea group</taxon>
        <taxon>Halobacteria</taxon>
        <taxon>Halobacteriales</taxon>
        <taxon>Haloferacaceae</taxon>
        <taxon>Halobaculum</taxon>
    </lineage>
</organism>
<gene>
    <name evidence="2" type="ORF">ACFQRB_18070</name>
    <name evidence="3" type="ORF">ACFQRB_20330</name>
    <name evidence="4" type="ORF">ACFQRB_20555</name>
</gene>
<proteinExistence type="predicted"/>
<protein>
    <submittedName>
        <fullName evidence="4">MaoC family dehydratase</fullName>
    </submittedName>
</protein>
<dbReference type="CDD" id="cd03449">
    <property type="entry name" value="R_hydratase"/>
    <property type="match status" value="1"/>
</dbReference>
<dbReference type="GO" id="GO:0016836">
    <property type="term" value="F:hydro-lyase activity"/>
    <property type="evidence" value="ECO:0007669"/>
    <property type="project" value="UniProtKB-ARBA"/>
</dbReference>
<comment type="caution">
    <text evidence="4">The sequence shown here is derived from an EMBL/GenBank/DDBJ whole genome shotgun (WGS) entry which is preliminary data.</text>
</comment>
<dbReference type="SUPFAM" id="SSF54637">
    <property type="entry name" value="Thioesterase/thiol ester dehydrase-isomerase"/>
    <property type="match status" value="1"/>
</dbReference>
<dbReference type="Gene3D" id="3.10.129.10">
    <property type="entry name" value="Hotdog Thioesterase"/>
    <property type="match status" value="1"/>
</dbReference>
<evidence type="ECO:0000313" key="4">
    <source>
        <dbReference type="EMBL" id="MFC7138218.1"/>
    </source>
</evidence>